<dbReference type="Pfam" id="PF13727">
    <property type="entry name" value="CoA_binding_3"/>
    <property type="match status" value="1"/>
</dbReference>
<dbReference type="Proteomes" id="UP000809290">
    <property type="component" value="Unassembled WGS sequence"/>
</dbReference>
<organism evidence="5 6">
    <name type="scientific">Brevibacterium paucivorans</name>
    <dbReference type="NCBI Taxonomy" id="170994"/>
    <lineage>
        <taxon>Bacteria</taxon>
        <taxon>Bacillati</taxon>
        <taxon>Actinomycetota</taxon>
        <taxon>Actinomycetes</taxon>
        <taxon>Micrococcales</taxon>
        <taxon>Brevibacteriaceae</taxon>
        <taxon>Brevibacterium</taxon>
    </lineage>
</organism>
<name>A0ABS2SJ17_9MICO</name>
<keyword evidence="3" id="KW-1133">Transmembrane helix</keyword>
<evidence type="ECO:0000256" key="3">
    <source>
        <dbReference type="SAM" id="Phobius"/>
    </source>
</evidence>
<gene>
    <name evidence="5" type="ORF">JOE56_000951</name>
</gene>
<proteinExistence type="inferred from homology"/>
<dbReference type="InterPro" id="IPR036291">
    <property type="entry name" value="NAD(P)-bd_dom_sf"/>
</dbReference>
<reference evidence="5 6" key="1">
    <citation type="submission" date="2021-01" db="EMBL/GenBank/DDBJ databases">
        <title>Sequencing the genomes of 1000 actinobacteria strains.</title>
        <authorList>
            <person name="Klenk H.-P."/>
        </authorList>
    </citation>
    <scope>NUCLEOTIDE SEQUENCE [LARGE SCALE GENOMIC DNA]</scope>
    <source>
        <strain evidence="5 6">DSM 13657</strain>
    </source>
</reference>
<dbReference type="SUPFAM" id="SSF51735">
    <property type="entry name" value="NAD(P)-binding Rossmann-fold domains"/>
    <property type="match status" value="2"/>
</dbReference>
<dbReference type="PANTHER" id="PTHR43318:SF1">
    <property type="entry name" value="POLYSACCHARIDE BIOSYNTHESIS PROTEIN EPSC-RELATED"/>
    <property type="match status" value="1"/>
</dbReference>
<keyword evidence="6" id="KW-1185">Reference proteome</keyword>
<evidence type="ECO:0000256" key="1">
    <source>
        <dbReference type="ARBA" id="ARBA00007430"/>
    </source>
</evidence>
<dbReference type="InterPro" id="IPR051203">
    <property type="entry name" value="Polysaccharide_Synthase-Rel"/>
</dbReference>
<evidence type="ECO:0000256" key="2">
    <source>
        <dbReference type="SAM" id="MobiDB-lite"/>
    </source>
</evidence>
<comment type="similarity">
    <text evidence="1">Belongs to the polysaccharide synthase family.</text>
</comment>
<dbReference type="EMBL" id="JAFBCP010000001">
    <property type="protein sequence ID" value="MBM7816257.1"/>
    <property type="molecule type" value="Genomic_DNA"/>
</dbReference>
<dbReference type="CDD" id="cd05237">
    <property type="entry name" value="UDP_invert_4-6DH_SDR_e"/>
    <property type="match status" value="1"/>
</dbReference>
<dbReference type="Pfam" id="PF02719">
    <property type="entry name" value="Polysacc_synt_2"/>
    <property type="match status" value="1"/>
</dbReference>
<dbReference type="InterPro" id="IPR003869">
    <property type="entry name" value="Polysac_CapD-like"/>
</dbReference>
<feature type="region of interest" description="Disordered" evidence="2">
    <location>
        <begin position="642"/>
        <end position="668"/>
    </location>
</feature>
<evidence type="ECO:0000259" key="4">
    <source>
        <dbReference type="Pfam" id="PF02719"/>
    </source>
</evidence>
<feature type="transmembrane region" description="Helical" evidence="3">
    <location>
        <begin position="66"/>
        <end position="86"/>
    </location>
</feature>
<evidence type="ECO:0000313" key="6">
    <source>
        <dbReference type="Proteomes" id="UP000809290"/>
    </source>
</evidence>
<protein>
    <submittedName>
        <fullName evidence="5">FlaA1/EpsC-like NDP-sugar epimerase</fullName>
    </submittedName>
</protein>
<keyword evidence="3" id="KW-0472">Membrane</keyword>
<feature type="domain" description="Polysaccharide biosynthesis protein CapD-like" evidence="4">
    <location>
        <begin position="315"/>
        <end position="591"/>
    </location>
</feature>
<evidence type="ECO:0000313" key="5">
    <source>
        <dbReference type="EMBL" id="MBM7816257.1"/>
    </source>
</evidence>
<dbReference type="Gene3D" id="3.40.50.720">
    <property type="entry name" value="NAD(P)-binding Rossmann-like Domain"/>
    <property type="match status" value="2"/>
</dbReference>
<feature type="compositionally biased region" description="Polar residues" evidence="2">
    <location>
        <begin position="642"/>
        <end position="654"/>
    </location>
</feature>
<accession>A0ABS2SJ17</accession>
<dbReference type="PANTHER" id="PTHR43318">
    <property type="entry name" value="UDP-N-ACETYLGLUCOSAMINE 4,6-DEHYDRATASE"/>
    <property type="match status" value="1"/>
</dbReference>
<sequence length="668" mass="72526">MSKDRAIASPSQPKPTATNFPARSLRTTKQAFVRALRDGFVYAVAVWVAAMVRYDFSVTTPNYTHILIAALCGFLFFVVLGPLTVYRGRFWKASGDELMAIGSLTAIATGLLYLAFLLPWLTLEIPISVPLTAGALTIVAIGTLSWLDTAWTQRRRIQNNRAKKALIIGAGVHGRTAYRMIAEDPREEFVVVGFLDDDKAKRHLRIEGVRVLGALTALPELLDEMKPDLVVLASNSLPSDKVDSIVKETSARELDLRVLPHLRAEDQRRQTMNQIAPIMSRPGFFRSIEFDDLVGRQPINTNVDEIADYLTGKTILVTGAGGSIGSVLCKQLVKYAPKRVVMTDRDESGLHSTQLILEGSALLTSDDLILGDLRDGRFVRSMVADVKPDIIFHAAALKHLTFLERFPDEAVKTNVGASLSLLDAAVENDVESFVHISTDKAADPSSVLGASKYLTERAVAEVARQTGRRYMSVRFGNVLGSRGSVLGTFVAQVQAGGPVTVTAPGVKRYFMAATEACDLVLQAGALGNPGETLVLDMGEPVLIEDLAKRVIALSGRDDIEIVYTGLRDGEKPEEVRLAAGESDNRPGHPLISQVSISPISLEHVRSIVAAGRLAGHRRDAELRTQLLSLIHQSDCMTEAQENALNPAQPSTSPLSLEELIAQQNGDGQ</sequence>
<feature type="transmembrane region" description="Helical" evidence="3">
    <location>
        <begin position="35"/>
        <end position="54"/>
    </location>
</feature>
<feature type="transmembrane region" description="Helical" evidence="3">
    <location>
        <begin position="98"/>
        <end position="121"/>
    </location>
</feature>
<dbReference type="RefSeq" id="WP_204515068.1">
    <property type="nucleotide sequence ID" value="NZ_JAFBCP010000001.1"/>
</dbReference>
<feature type="transmembrane region" description="Helical" evidence="3">
    <location>
        <begin position="127"/>
        <end position="147"/>
    </location>
</feature>
<comment type="caution">
    <text evidence="5">The sequence shown here is derived from an EMBL/GenBank/DDBJ whole genome shotgun (WGS) entry which is preliminary data.</text>
</comment>
<feature type="region of interest" description="Disordered" evidence="2">
    <location>
        <begin position="1"/>
        <end position="20"/>
    </location>
</feature>
<keyword evidence="3" id="KW-0812">Transmembrane</keyword>
<feature type="compositionally biased region" description="Polar residues" evidence="2">
    <location>
        <begin position="9"/>
        <end position="20"/>
    </location>
</feature>